<sequence>MENTNASSHPITIILILSSSYPDDQLLSDQLFLLTTPDFFQWQPIVLNAIAYSWVEDLGDLEFPYELPMRPCTVSEINERLDRVPCMLDRLSCGLLEMSPRCSRTLPGMARTWSRERRGHDYFTYRVRFLHRSARDYVVNTREAQMRARVPDFDVYSGIFRLLLAEFKFAPSQGRIWNRQMGGTTVL</sequence>
<dbReference type="Proteomes" id="UP001147760">
    <property type="component" value="Unassembled WGS sequence"/>
</dbReference>
<dbReference type="EMBL" id="JAPWDO010000008">
    <property type="protein sequence ID" value="KAJ5459067.1"/>
    <property type="molecule type" value="Genomic_DNA"/>
</dbReference>
<dbReference type="Pfam" id="PF25053">
    <property type="entry name" value="DUF7791"/>
    <property type="match status" value="1"/>
</dbReference>
<organism evidence="2 3">
    <name type="scientific">Penicillium desertorum</name>
    <dbReference type="NCBI Taxonomy" id="1303715"/>
    <lineage>
        <taxon>Eukaryota</taxon>
        <taxon>Fungi</taxon>
        <taxon>Dikarya</taxon>
        <taxon>Ascomycota</taxon>
        <taxon>Pezizomycotina</taxon>
        <taxon>Eurotiomycetes</taxon>
        <taxon>Eurotiomycetidae</taxon>
        <taxon>Eurotiales</taxon>
        <taxon>Aspergillaceae</taxon>
        <taxon>Penicillium</taxon>
    </lineage>
</organism>
<evidence type="ECO:0000313" key="3">
    <source>
        <dbReference type="Proteomes" id="UP001147760"/>
    </source>
</evidence>
<name>A0A9X0BH53_9EURO</name>
<accession>A0A9X0BH53</accession>
<evidence type="ECO:0000259" key="1">
    <source>
        <dbReference type="Pfam" id="PF25053"/>
    </source>
</evidence>
<dbReference type="InterPro" id="IPR056693">
    <property type="entry name" value="DUF7791"/>
</dbReference>
<evidence type="ECO:0000313" key="2">
    <source>
        <dbReference type="EMBL" id="KAJ5459067.1"/>
    </source>
</evidence>
<keyword evidence="3" id="KW-1185">Reference proteome</keyword>
<feature type="domain" description="DUF7791" evidence="1">
    <location>
        <begin position="47"/>
        <end position="170"/>
    </location>
</feature>
<comment type="caution">
    <text evidence="2">The sequence shown here is derived from an EMBL/GenBank/DDBJ whole genome shotgun (WGS) entry which is preliminary data.</text>
</comment>
<reference evidence="2" key="1">
    <citation type="submission" date="2022-12" db="EMBL/GenBank/DDBJ databases">
        <authorList>
            <person name="Petersen C."/>
        </authorList>
    </citation>
    <scope>NUCLEOTIDE SEQUENCE</scope>
    <source>
        <strain evidence="2">IBT 17660</strain>
    </source>
</reference>
<proteinExistence type="predicted"/>
<reference evidence="2" key="2">
    <citation type="journal article" date="2023" name="IMA Fungus">
        <title>Comparative genomic study of the Penicillium genus elucidates a diverse pangenome and 15 lateral gene transfer events.</title>
        <authorList>
            <person name="Petersen C."/>
            <person name="Sorensen T."/>
            <person name="Nielsen M.R."/>
            <person name="Sondergaard T.E."/>
            <person name="Sorensen J.L."/>
            <person name="Fitzpatrick D.A."/>
            <person name="Frisvad J.C."/>
            <person name="Nielsen K.L."/>
        </authorList>
    </citation>
    <scope>NUCLEOTIDE SEQUENCE</scope>
    <source>
        <strain evidence="2">IBT 17660</strain>
    </source>
</reference>
<protein>
    <recommendedName>
        <fullName evidence="1">DUF7791 domain-containing protein</fullName>
    </recommendedName>
</protein>
<dbReference type="OrthoDB" id="443402at2759"/>
<dbReference type="AlphaFoldDB" id="A0A9X0BH53"/>
<gene>
    <name evidence="2" type="ORF">N7530_011011</name>
</gene>